<protein>
    <submittedName>
        <fullName evidence="1">Uncharacterized protein</fullName>
    </submittedName>
</protein>
<dbReference type="Proteomes" id="UP000321085">
    <property type="component" value="Unassembled WGS sequence"/>
</dbReference>
<dbReference type="EMBL" id="BJYU01000258">
    <property type="protein sequence ID" value="GEO18851.1"/>
    <property type="molecule type" value="Genomic_DNA"/>
</dbReference>
<dbReference type="OrthoDB" id="8021466at2"/>
<evidence type="ECO:0000313" key="1">
    <source>
        <dbReference type="EMBL" id="GEO18851.1"/>
    </source>
</evidence>
<dbReference type="RefSeq" id="WP_114189304.1">
    <property type="nucleotide sequence ID" value="NZ_BJYU01000258.1"/>
</dbReference>
<evidence type="ECO:0000313" key="2">
    <source>
        <dbReference type="Proteomes" id="UP000321085"/>
    </source>
</evidence>
<proteinExistence type="predicted"/>
<sequence>MADAVKNDWRSGQLIIIPDAWRDASLWSDIQAETQDGIEAALQAMYAALLQQPLSPQLVKLVWEIETHLEGIQRGC</sequence>
<dbReference type="AlphaFoldDB" id="A0A512C3S1"/>
<keyword evidence="2" id="KW-1185">Reference proteome</keyword>
<accession>A0A512C3S1</accession>
<gene>
    <name evidence="1" type="ORF">MAE02_65470</name>
</gene>
<organism evidence="1 2">
    <name type="scientific">Microvirga aerophila</name>
    <dbReference type="NCBI Taxonomy" id="670291"/>
    <lineage>
        <taxon>Bacteria</taxon>
        <taxon>Pseudomonadati</taxon>
        <taxon>Pseudomonadota</taxon>
        <taxon>Alphaproteobacteria</taxon>
        <taxon>Hyphomicrobiales</taxon>
        <taxon>Methylobacteriaceae</taxon>
        <taxon>Microvirga</taxon>
    </lineage>
</organism>
<comment type="caution">
    <text evidence="1">The sequence shown here is derived from an EMBL/GenBank/DDBJ whole genome shotgun (WGS) entry which is preliminary data.</text>
</comment>
<reference evidence="1 2" key="1">
    <citation type="submission" date="2019-07" db="EMBL/GenBank/DDBJ databases">
        <title>Whole genome shotgun sequence of Microvirga aerophila NBRC 106136.</title>
        <authorList>
            <person name="Hosoyama A."/>
            <person name="Uohara A."/>
            <person name="Ohji S."/>
            <person name="Ichikawa N."/>
        </authorList>
    </citation>
    <scope>NUCLEOTIDE SEQUENCE [LARGE SCALE GENOMIC DNA]</scope>
    <source>
        <strain evidence="1 2">NBRC 106136</strain>
    </source>
</reference>
<name>A0A512C3S1_9HYPH</name>